<comment type="caution">
    <text evidence="1">The sequence shown here is derived from an EMBL/GenBank/DDBJ whole genome shotgun (WGS) entry which is preliminary data.</text>
</comment>
<dbReference type="EMBL" id="JACIEB010000001">
    <property type="protein sequence ID" value="MBB3980445.1"/>
    <property type="molecule type" value="Genomic_DNA"/>
</dbReference>
<proteinExistence type="predicted"/>
<dbReference type="AlphaFoldDB" id="A0A7W6DGY8"/>
<keyword evidence="2" id="KW-1185">Reference proteome</keyword>
<evidence type="ECO:0000313" key="2">
    <source>
        <dbReference type="Proteomes" id="UP000552757"/>
    </source>
</evidence>
<sequence length="157" mass="15954">MKFPRLSTLRRSAEAAPLPAAMSVLLAIALLFQLLMPVDPDLPAVPVGAGKALTLPRQAIATVEIPSAIGARAMFAPGGGGAKSDSGVPMLIGLARSRGAGVAVLRGSDGVAHMLTIGQSIGRWRLVGLDSASVRLNDGERSLLLRVGEAASTGAPQ</sequence>
<protein>
    <submittedName>
        <fullName evidence="1">Uncharacterized protein</fullName>
    </submittedName>
</protein>
<dbReference type="Proteomes" id="UP000552757">
    <property type="component" value="Unassembled WGS sequence"/>
</dbReference>
<organism evidence="1 2">
    <name type="scientific">Sphingobium fontiphilum</name>
    <dbReference type="NCBI Taxonomy" id="944425"/>
    <lineage>
        <taxon>Bacteria</taxon>
        <taxon>Pseudomonadati</taxon>
        <taxon>Pseudomonadota</taxon>
        <taxon>Alphaproteobacteria</taxon>
        <taxon>Sphingomonadales</taxon>
        <taxon>Sphingomonadaceae</taxon>
        <taxon>Sphingobium</taxon>
    </lineage>
</organism>
<dbReference type="RefSeq" id="WP_183953476.1">
    <property type="nucleotide sequence ID" value="NZ_JACIEB010000001.1"/>
</dbReference>
<gene>
    <name evidence="1" type="ORF">GGR44_000076</name>
</gene>
<evidence type="ECO:0000313" key="1">
    <source>
        <dbReference type="EMBL" id="MBB3980445.1"/>
    </source>
</evidence>
<accession>A0A7W6DGY8</accession>
<name>A0A7W6DGY8_9SPHN</name>
<reference evidence="1 2" key="1">
    <citation type="submission" date="2020-08" db="EMBL/GenBank/DDBJ databases">
        <title>Genomic Encyclopedia of Type Strains, Phase IV (KMG-IV): sequencing the most valuable type-strain genomes for metagenomic binning, comparative biology and taxonomic classification.</title>
        <authorList>
            <person name="Goeker M."/>
        </authorList>
    </citation>
    <scope>NUCLEOTIDE SEQUENCE [LARGE SCALE GENOMIC DNA]</scope>
    <source>
        <strain evidence="1 2">DSM 29348</strain>
    </source>
</reference>